<feature type="region of interest" description="Disordered" evidence="5">
    <location>
        <begin position="1037"/>
        <end position="1133"/>
    </location>
</feature>
<sequence length="1133" mass="128514">MPDDDAISLSSDEEEETRPFDRKDNLKLDLAALDENPKTFFEFVKRDRRIERRGAVFAPVIHNVIAALGGLEGGEYRLGDEAYGCLKDLKKFWRKDDTDDERTVAHIFWEARLLPNDLVPILLETAGKGAVEDKCAIAAADLATAMTWPIDLAEELKELDDELDQGTDYTQLLLSHLCYKAALLQKGVLQALLGIMLPCIAKEKKARTERDGQIVNVVLHLFRNLAFIKDRPANMHGSVDEAEYSSLQSKYIKALSEAHILDLLMTIASNATQDAFFNQWNTLVLEIFYLLFRGVSSPLLALDQEKRTKDNLAKLLEAENRVKVENTRHASSRHSRFGTTISVRLNNKKTADQDANGAEDIAPSTDRPIVLHRQQALNRETGAILDLKKKKIKGATKKADEFGAEIYLSTDSKAILQNTARTFIETCFNSFLGSVLKDIKSERPKITEKDNLRLLFVVKWFLEFFLAVREQAKVAAKAGRKVTAWDFEVIGEVVERSWIVWILKRMRGAMEEKPKLWIELQAGIECLNQLLLLIDNMSASEIADPDLNEAAELLQQQIIYNGEVLDLSVESLRSYKEGVQSLRYLDSSIRLGYSLLRMLERWAKARGNNELYVRKRKAARSRKKKSQDDEEEENVVQEDVDDTIHEVIFTFDTFEAKFAHEEITHTLITYLSRYEEFKDSEQMKRVVNLLHRQAVKTKAEGLFFKVSTLNLFKTLLSSQKSFPKEQPYKDLVSLITFILRQYFKAVEKEPFLIVESFFPKSRGRWKQFSSWTPEEKVSKKGRGEMEENKHPAEVQVKRGHSWSEQLGIAIACLVENDQQDLVDWTREILALVIAQRKRIIEDVDGSSSQSQIDEDAMDDDAREAAAAKLGQPSNEAMAKLEDYLIPYLSDEHADAATKNPHLKLVFRLVKFYILDDNADELEWYIPAAILPPELQSSLNVINQFLETPLDLKGKKATQMLSKKTSRKRRKVVASDDEGAALPSDVDDEEPKKKKAKKKKEQVLYKSAQFIEDSDVEYGDDEAFWARERAARERTALAAAEGKIATMRSSGTKKRKRAGTGKASKKKTLQEALKSDDEKSDGNDSSKKSDGESAGSDKEERARKKTPDADPPSDDDGVTKPKKGKSRVVISDEE</sequence>
<dbReference type="OrthoDB" id="310853at2759"/>
<feature type="region of interest" description="Disordered" evidence="5">
    <location>
        <begin position="956"/>
        <end position="997"/>
    </location>
</feature>
<dbReference type="GO" id="GO:0003677">
    <property type="term" value="F:DNA binding"/>
    <property type="evidence" value="ECO:0007669"/>
    <property type="project" value="TreeGrafter"/>
</dbReference>
<dbReference type="FunCoup" id="A0A0H2RDY9">
    <property type="interactions" value="103"/>
</dbReference>
<evidence type="ECO:0000313" key="7">
    <source>
        <dbReference type="EMBL" id="KLO09984.1"/>
    </source>
</evidence>
<dbReference type="GO" id="GO:0031298">
    <property type="term" value="C:replication fork protection complex"/>
    <property type="evidence" value="ECO:0007669"/>
    <property type="project" value="TreeGrafter"/>
</dbReference>
<feature type="region of interest" description="Disordered" evidence="5">
    <location>
        <begin position="776"/>
        <end position="796"/>
    </location>
</feature>
<organism evidence="7 8">
    <name type="scientific">Schizopora paradoxa</name>
    <dbReference type="NCBI Taxonomy" id="27342"/>
    <lineage>
        <taxon>Eukaryota</taxon>
        <taxon>Fungi</taxon>
        <taxon>Dikarya</taxon>
        <taxon>Basidiomycota</taxon>
        <taxon>Agaricomycotina</taxon>
        <taxon>Agaricomycetes</taxon>
        <taxon>Hymenochaetales</taxon>
        <taxon>Schizoporaceae</taxon>
        <taxon>Schizopora</taxon>
    </lineage>
</organism>
<comment type="subcellular location">
    <subcellularLocation>
        <location evidence="1">Nucleus</location>
    </subcellularLocation>
</comment>
<dbReference type="Pfam" id="PF04821">
    <property type="entry name" value="TIMELESS"/>
    <property type="match status" value="1"/>
</dbReference>
<dbReference type="GO" id="GO:0043111">
    <property type="term" value="P:replication fork arrest"/>
    <property type="evidence" value="ECO:0007669"/>
    <property type="project" value="TreeGrafter"/>
</dbReference>
<dbReference type="STRING" id="27342.A0A0H2RDY9"/>
<reference evidence="7 8" key="1">
    <citation type="submission" date="2015-04" db="EMBL/GenBank/DDBJ databases">
        <title>Complete genome sequence of Schizopora paradoxa KUC8140, a cosmopolitan wood degrader in East Asia.</title>
        <authorList>
            <consortium name="DOE Joint Genome Institute"/>
            <person name="Min B."/>
            <person name="Park H."/>
            <person name="Jang Y."/>
            <person name="Kim J.-J."/>
            <person name="Kim K.H."/>
            <person name="Pangilinan J."/>
            <person name="Lipzen A."/>
            <person name="Riley R."/>
            <person name="Grigoriev I.V."/>
            <person name="Spatafora J.W."/>
            <person name="Choi I.-G."/>
        </authorList>
    </citation>
    <scope>NUCLEOTIDE SEQUENCE [LARGE SCALE GENOMIC DNA]</scope>
    <source>
        <strain evidence="7 8">KUC8140</strain>
    </source>
</reference>
<feature type="compositionally biased region" description="Acidic residues" evidence="5">
    <location>
        <begin position="974"/>
        <end position="988"/>
    </location>
</feature>
<dbReference type="GO" id="GO:0000076">
    <property type="term" value="P:DNA replication checkpoint signaling"/>
    <property type="evidence" value="ECO:0007669"/>
    <property type="project" value="TreeGrafter"/>
</dbReference>
<dbReference type="InParanoid" id="A0A0H2RDY9"/>
<dbReference type="AlphaFoldDB" id="A0A0H2RDY9"/>
<accession>A0A0H2RDY9</accession>
<dbReference type="Proteomes" id="UP000053477">
    <property type="component" value="Unassembled WGS sequence"/>
</dbReference>
<dbReference type="EMBL" id="KQ086039">
    <property type="protein sequence ID" value="KLO09984.1"/>
    <property type="molecule type" value="Genomic_DNA"/>
</dbReference>
<evidence type="ECO:0000256" key="2">
    <source>
        <dbReference type="ARBA" id="ARBA00022880"/>
    </source>
</evidence>
<feature type="compositionally biased region" description="Basic residues" evidence="5">
    <location>
        <begin position="1050"/>
        <end position="1066"/>
    </location>
</feature>
<gene>
    <name evidence="7" type="ORF">SCHPADRAFT_539843</name>
</gene>
<dbReference type="GO" id="GO:0006281">
    <property type="term" value="P:DNA repair"/>
    <property type="evidence" value="ECO:0007669"/>
    <property type="project" value="TreeGrafter"/>
</dbReference>
<keyword evidence="8" id="KW-1185">Reference proteome</keyword>
<dbReference type="InterPro" id="IPR006906">
    <property type="entry name" value="Timeless_N"/>
</dbReference>
<evidence type="ECO:0000256" key="1">
    <source>
        <dbReference type="ARBA" id="ARBA00004123"/>
    </source>
</evidence>
<keyword evidence="2" id="KW-0236">DNA replication inhibitor</keyword>
<evidence type="ECO:0000313" key="8">
    <source>
        <dbReference type="Proteomes" id="UP000053477"/>
    </source>
</evidence>
<feature type="compositionally biased region" description="Acidic residues" evidence="5">
    <location>
        <begin position="1"/>
        <end position="16"/>
    </location>
</feature>
<feature type="region of interest" description="Disordered" evidence="5">
    <location>
        <begin position="844"/>
        <end position="870"/>
    </location>
</feature>
<evidence type="ECO:0000256" key="3">
    <source>
        <dbReference type="ARBA" id="ARBA00023242"/>
    </source>
</evidence>
<keyword evidence="4" id="KW-0131">Cell cycle</keyword>
<dbReference type="PANTHER" id="PTHR22940:SF4">
    <property type="entry name" value="PROTEIN TIMELESS HOMOLOG"/>
    <property type="match status" value="1"/>
</dbReference>
<proteinExistence type="predicted"/>
<dbReference type="InterPro" id="IPR044998">
    <property type="entry name" value="Timeless"/>
</dbReference>
<keyword evidence="3" id="KW-0539">Nucleus</keyword>
<evidence type="ECO:0000256" key="5">
    <source>
        <dbReference type="SAM" id="MobiDB-lite"/>
    </source>
</evidence>
<feature type="region of interest" description="Disordered" evidence="5">
    <location>
        <begin position="1"/>
        <end position="21"/>
    </location>
</feature>
<protein>
    <submittedName>
        <fullName evidence="7">Timeless-domain-containing protein</fullName>
    </submittedName>
</protein>
<dbReference type="PANTHER" id="PTHR22940">
    <property type="entry name" value="TIMEOUT/TIMELESS-2"/>
    <property type="match status" value="1"/>
</dbReference>
<evidence type="ECO:0000259" key="6">
    <source>
        <dbReference type="Pfam" id="PF04821"/>
    </source>
</evidence>
<evidence type="ECO:0000256" key="4">
    <source>
        <dbReference type="ARBA" id="ARBA00023306"/>
    </source>
</evidence>
<name>A0A0H2RDY9_9AGAM</name>
<feature type="domain" description="Timeless N-terminal" evidence="6">
    <location>
        <begin position="75"/>
        <end position="343"/>
    </location>
</feature>
<feature type="compositionally biased region" description="Basic and acidic residues" evidence="5">
    <location>
        <begin position="1072"/>
        <end position="1107"/>
    </location>
</feature>
<feature type="compositionally biased region" description="Acidic residues" evidence="5">
    <location>
        <begin position="852"/>
        <end position="861"/>
    </location>
</feature>